<dbReference type="Pfam" id="PF02620">
    <property type="entry name" value="YceD"/>
    <property type="match status" value="1"/>
</dbReference>
<organism evidence="2 3">
    <name type="scientific">Corynebacterium doosanense CAU 212 = DSM 45436</name>
    <dbReference type="NCBI Taxonomy" id="558173"/>
    <lineage>
        <taxon>Bacteria</taxon>
        <taxon>Bacillati</taxon>
        <taxon>Actinomycetota</taxon>
        <taxon>Actinomycetes</taxon>
        <taxon>Mycobacteriales</taxon>
        <taxon>Corynebacteriaceae</taxon>
        <taxon>Corynebacterium</taxon>
    </lineage>
</organism>
<dbReference type="AlphaFoldDB" id="A0A097IH24"/>
<reference evidence="2 3" key="1">
    <citation type="submission" date="2013-09" db="EMBL/GenBank/DDBJ databases">
        <title>Complete genome sequence of Corynebacterium doosanense CAU 212(T) (=DSM 45436(T)), isolated from activated sludge.</title>
        <authorList>
            <person name="Schaffert L."/>
            <person name="Albersmeier A."/>
            <person name="Kalinowski J."/>
            <person name="Ruckert C."/>
        </authorList>
    </citation>
    <scope>NUCLEOTIDE SEQUENCE [LARGE SCALE GENOMIC DNA]</scope>
    <source>
        <strain evidence="2 3">CAU 212</strain>
    </source>
</reference>
<dbReference type="OrthoDB" id="9790372at2"/>
<feature type="region of interest" description="Disordered" evidence="1">
    <location>
        <begin position="145"/>
        <end position="177"/>
    </location>
</feature>
<dbReference type="Proteomes" id="UP000029914">
    <property type="component" value="Chromosome"/>
</dbReference>
<dbReference type="STRING" id="558173.CDOO_09080"/>
<evidence type="ECO:0000313" key="2">
    <source>
        <dbReference type="EMBL" id="AIT61397.1"/>
    </source>
</evidence>
<dbReference type="EMBL" id="CP006764">
    <property type="protein sequence ID" value="AIT61397.1"/>
    <property type="molecule type" value="Genomic_DNA"/>
</dbReference>
<sequence length="177" mass="19378">MTSPFVFNVAELLRSKNQMPVQRQQSGPSPTRIGPEMIAISEGEDVTVDATLTPIGSGIFVNAEVSTTLTGECVRCLRELRPDYTLRISQVFAAYDDFFTGDEALDDEDEVPMVEQDHIDLLQTVIDEAGLKLPFNPTCEGGCHNEDTGVPAPDGVSGEDEAEEKVDPRWSGLEKFL</sequence>
<proteinExistence type="predicted"/>
<keyword evidence="3" id="KW-1185">Reference proteome</keyword>
<evidence type="ECO:0000313" key="3">
    <source>
        <dbReference type="Proteomes" id="UP000029914"/>
    </source>
</evidence>
<dbReference type="HOGENOM" id="CLU_100236_0_0_11"/>
<protein>
    <recommendedName>
        <fullName evidence="4">DNA-binding protein</fullName>
    </recommendedName>
</protein>
<dbReference type="RefSeq" id="WP_018020939.1">
    <property type="nucleotide sequence ID" value="NZ_AQUX01000001.1"/>
</dbReference>
<evidence type="ECO:0008006" key="4">
    <source>
        <dbReference type="Google" id="ProtNLM"/>
    </source>
</evidence>
<gene>
    <name evidence="2" type="ORF">CDOO_09080</name>
</gene>
<dbReference type="eggNOG" id="COG1399">
    <property type="taxonomic scope" value="Bacteria"/>
</dbReference>
<accession>A0A097IH24</accession>
<name>A0A097IH24_9CORY</name>
<dbReference type="KEGG" id="cdo:CDOO_09080"/>
<evidence type="ECO:0000256" key="1">
    <source>
        <dbReference type="SAM" id="MobiDB-lite"/>
    </source>
</evidence>
<dbReference type="InterPro" id="IPR003772">
    <property type="entry name" value="YceD"/>
</dbReference>